<name>A0A6M0RL78_9CYAN</name>
<dbReference type="RefSeq" id="WP_163698974.1">
    <property type="nucleotide sequence ID" value="NZ_QXHD01000004.1"/>
</dbReference>
<reference evidence="1 2" key="1">
    <citation type="journal article" date="2020" name="Microb. Ecol.">
        <title>Ecogenomics of the Marine Benthic Filamentous Cyanobacterium Adonisia.</title>
        <authorList>
            <person name="Walter J.M."/>
            <person name="Coutinho F.H."/>
            <person name="Leomil L."/>
            <person name="Hargreaves P.I."/>
            <person name="Campeao M.E."/>
            <person name="Vieira V.V."/>
            <person name="Silva B.S."/>
            <person name="Fistarol G.O."/>
            <person name="Salomon P.S."/>
            <person name="Sawabe T."/>
            <person name="Mino S."/>
            <person name="Hosokawa M."/>
            <person name="Miyashita H."/>
            <person name="Maruyama F."/>
            <person name="van Verk M.C."/>
            <person name="Dutilh B.E."/>
            <person name="Thompson C.C."/>
            <person name="Thompson F.L."/>
        </authorList>
    </citation>
    <scope>NUCLEOTIDE SEQUENCE [LARGE SCALE GENOMIC DNA]</scope>
    <source>
        <strain evidence="1 2">CCMR0081</strain>
    </source>
</reference>
<gene>
    <name evidence="1" type="ORF">DXZ20_15005</name>
</gene>
<evidence type="ECO:0000313" key="1">
    <source>
        <dbReference type="EMBL" id="NEZ56965.1"/>
    </source>
</evidence>
<organism evidence="1 2">
    <name type="scientific">Adonisia turfae CCMR0081</name>
    <dbReference type="NCBI Taxonomy" id="2292702"/>
    <lineage>
        <taxon>Bacteria</taxon>
        <taxon>Bacillati</taxon>
        <taxon>Cyanobacteriota</taxon>
        <taxon>Adonisia</taxon>
        <taxon>Adonisia turfae</taxon>
    </lineage>
</organism>
<proteinExistence type="predicted"/>
<keyword evidence="2" id="KW-1185">Reference proteome</keyword>
<accession>A0A6M0RL78</accession>
<sequence length="225" mass="25706">MIDVRQLELDLGDAFEEAVDMPEEANILELWQQFERVMAELPWREQLRMGGDVLAQLAEICEAKSEVLWEDWQDANNSDGPVMDGDWLRGLTRQTQEIDFSELVRRSDNYSAQQPDDISDGGSLVVDVDKKAILALVDELTFEETKKQALSVAHSEDVSAWIAAISAKRKLAPQRLIELQQQLRMPLVEVWIAALLGGFQLEQRGEFYETEEIWMSVPCLNRRKG</sequence>
<protein>
    <submittedName>
        <fullName evidence="1">Uncharacterized protein</fullName>
    </submittedName>
</protein>
<evidence type="ECO:0000313" key="2">
    <source>
        <dbReference type="Proteomes" id="UP000481033"/>
    </source>
</evidence>
<dbReference type="Proteomes" id="UP000481033">
    <property type="component" value="Unassembled WGS sequence"/>
</dbReference>
<dbReference type="EMBL" id="QXHD01000004">
    <property type="protein sequence ID" value="NEZ56965.1"/>
    <property type="molecule type" value="Genomic_DNA"/>
</dbReference>
<comment type="caution">
    <text evidence="1">The sequence shown here is derived from an EMBL/GenBank/DDBJ whole genome shotgun (WGS) entry which is preliminary data.</text>
</comment>
<dbReference type="AlphaFoldDB" id="A0A6M0RL78"/>